<proteinExistence type="predicted"/>
<evidence type="ECO:0000313" key="2">
    <source>
        <dbReference type="Proteomes" id="UP000805193"/>
    </source>
</evidence>
<keyword evidence="2" id="KW-1185">Reference proteome</keyword>
<name>A0AC60Q7Q6_IXOPE</name>
<comment type="caution">
    <text evidence="1">The sequence shown here is derived from an EMBL/GenBank/DDBJ whole genome shotgun (WGS) entry which is preliminary data.</text>
</comment>
<gene>
    <name evidence="1" type="ORF">HPB47_023207</name>
</gene>
<protein>
    <submittedName>
        <fullName evidence="1">Uncharacterized protein</fullName>
    </submittedName>
</protein>
<reference evidence="1 2" key="1">
    <citation type="journal article" date="2020" name="Cell">
        <title>Large-Scale Comparative Analyses of Tick Genomes Elucidate Their Genetic Diversity and Vector Capacities.</title>
        <authorList>
            <consortium name="Tick Genome and Microbiome Consortium (TIGMIC)"/>
            <person name="Jia N."/>
            <person name="Wang J."/>
            <person name="Shi W."/>
            <person name="Du L."/>
            <person name="Sun Y."/>
            <person name="Zhan W."/>
            <person name="Jiang J.F."/>
            <person name="Wang Q."/>
            <person name="Zhang B."/>
            <person name="Ji P."/>
            <person name="Bell-Sakyi L."/>
            <person name="Cui X.M."/>
            <person name="Yuan T.T."/>
            <person name="Jiang B.G."/>
            <person name="Yang W.F."/>
            <person name="Lam T.T."/>
            <person name="Chang Q.C."/>
            <person name="Ding S.J."/>
            <person name="Wang X.J."/>
            <person name="Zhu J.G."/>
            <person name="Ruan X.D."/>
            <person name="Zhao L."/>
            <person name="Wei J.T."/>
            <person name="Ye R.Z."/>
            <person name="Que T.C."/>
            <person name="Du C.H."/>
            <person name="Zhou Y.H."/>
            <person name="Cheng J.X."/>
            <person name="Dai P.F."/>
            <person name="Guo W.B."/>
            <person name="Han X.H."/>
            <person name="Huang E.J."/>
            <person name="Li L.F."/>
            <person name="Wei W."/>
            <person name="Gao Y.C."/>
            <person name="Liu J.Z."/>
            <person name="Shao H.Z."/>
            <person name="Wang X."/>
            <person name="Wang C.C."/>
            <person name="Yang T.C."/>
            <person name="Huo Q.B."/>
            <person name="Li W."/>
            <person name="Chen H.Y."/>
            <person name="Chen S.E."/>
            <person name="Zhou L.G."/>
            <person name="Ni X.B."/>
            <person name="Tian J.H."/>
            <person name="Sheng Y."/>
            <person name="Liu T."/>
            <person name="Pan Y.S."/>
            <person name="Xia L.Y."/>
            <person name="Li J."/>
            <person name="Zhao F."/>
            <person name="Cao W.C."/>
        </authorList>
    </citation>
    <scope>NUCLEOTIDE SEQUENCE [LARGE SCALE GENOMIC DNA]</scope>
    <source>
        <strain evidence="1">Iper-2018</strain>
    </source>
</reference>
<evidence type="ECO:0000313" key="1">
    <source>
        <dbReference type="EMBL" id="KAG0429894.1"/>
    </source>
</evidence>
<sequence length="320" mass="34957">MSKEKCDALRSPPLRPSNALLPQLSSTPLSTRTGSSGGGDEPVVFWRNSLSWSPSAFFGNSPGSLPCSPEERAPLSPLNVTTSSGPICRICHEGDHKWPLLSPCTCAGTMGLVHLVCLEHWLSASGGDQCEICHYRFSTQRRERGFCEWLQGSHRNVRRSVVGDFLCFAMLTPLACLCGILCLQGAVHQVLDSRLWEAVGLTTLAVMLLLVYTGWSLLMLRFHRKTWKKWQKANPDVRVLGMAGIPIVVSAPESLREDVDCRAAPVAPTTVSPGALGETSVIADVHQELESVSVQSAQLCFSPATVTFESTEWEYCTSRL</sequence>
<organism evidence="1 2">
    <name type="scientific">Ixodes persulcatus</name>
    <name type="common">Taiga tick</name>
    <dbReference type="NCBI Taxonomy" id="34615"/>
    <lineage>
        <taxon>Eukaryota</taxon>
        <taxon>Metazoa</taxon>
        <taxon>Ecdysozoa</taxon>
        <taxon>Arthropoda</taxon>
        <taxon>Chelicerata</taxon>
        <taxon>Arachnida</taxon>
        <taxon>Acari</taxon>
        <taxon>Parasitiformes</taxon>
        <taxon>Ixodida</taxon>
        <taxon>Ixodoidea</taxon>
        <taxon>Ixodidae</taxon>
        <taxon>Ixodinae</taxon>
        <taxon>Ixodes</taxon>
    </lineage>
</organism>
<dbReference type="EMBL" id="JABSTQ010009372">
    <property type="protein sequence ID" value="KAG0429894.1"/>
    <property type="molecule type" value="Genomic_DNA"/>
</dbReference>
<dbReference type="Proteomes" id="UP000805193">
    <property type="component" value="Unassembled WGS sequence"/>
</dbReference>
<accession>A0AC60Q7Q6</accession>